<dbReference type="EMBL" id="DQIR01045519">
    <property type="protein sequence ID" value="HDA00995.1"/>
    <property type="molecule type" value="Transcribed_RNA"/>
</dbReference>
<dbReference type="EMBL" id="DQIR01059004">
    <property type="protein sequence ID" value="HDA14480.1"/>
    <property type="molecule type" value="Transcribed_RNA"/>
</dbReference>
<evidence type="ECO:0000313" key="2">
    <source>
        <dbReference type="EMBL" id="HDA14480.1"/>
    </source>
</evidence>
<evidence type="ECO:0000256" key="1">
    <source>
        <dbReference type="SAM" id="MobiDB-lite"/>
    </source>
</evidence>
<proteinExistence type="predicted"/>
<accession>A0A480GQR5</accession>
<sequence>MSLCSESLGPQSSPLSTSPKALVIENVPQGLLGSELGQTSTSITHKNPHHRTHCTDFIELVCGETAGDPRGARAGELSSQHALLPGWVSKRAPAWRKGRCQPAGGERPLRQRQEVGEVDTA</sequence>
<dbReference type="AlphaFoldDB" id="A0A480GQR5"/>
<reference evidence="2" key="1">
    <citation type="journal article" date="2019" name="PeerJ">
        <title>Genes of the pig, Sus scrofa, reconstructed with EvidentialGene.</title>
        <authorList>
            <person name="Gilbert D.G."/>
        </authorList>
    </citation>
    <scope>NUCLEOTIDE SEQUENCE</scope>
</reference>
<name>A0A480GQR5_PIG</name>
<organism evidence="2">
    <name type="scientific">Sus scrofa</name>
    <name type="common">Pig</name>
    <dbReference type="NCBI Taxonomy" id="9823"/>
    <lineage>
        <taxon>Eukaryota</taxon>
        <taxon>Metazoa</taxon>
        <taxon>Chordata</taxon>
        <taxon>Craniata</taxon>
        <taxon>Vertebrata</taxon>
        <taxon>Euteleostomi</taxon>
        <taxon>Mammalia</taxon>
        <taxon>Eutheria</taxon>
        <taxon>Laurasiatheria</taxon>
        <taxon>Artiodactyla</taxon>
        <taxon>Suina</taxon>
        <taxon>Suidae</taxon>
        <taxon>Sus</taxon>
    </lineage>
</organism>
<protein>
    <submittedName>
        <fullName evidence="2">F-box only protein 17 isoform X1</fullName>
    </submittedName>
</protein>
<feature type="region of interest" description="Disordered" evidence="1">
    <location>
        <begin position="94"/>
        <end position="121"/>
    </location>
</feature>